<dbReference type="Pfam" id="PF07769">
    <property type="entry name" value="PsiF_repeat"/>
    <property type="match status" value="2"/>
</dbReference>
<evidence type="ECO:0000313" key="4">
    <source>
        <dbReference type="Proteomes" id="UP000198736"/>
    </source>
</evidence>
<dbReference type="STRING" id="1742973.COMA2_200035"/>
<evidence type="ECO:0000256" key="2">
    <source>
        <dbReference type="SAM" id="SignalP"/>
    </source>
</evidence>
<gene>
    <name evidence="3" type="primary">psiF</name>
    <name evidence="3" type="ORF">COMA2_200035</name>
</gene>
<organism evidence="3 4">
    <name type="scientific">Candidatus Nitrospira nitrificans</name>
    <dbReference type="NCBI Taxonomy" id="1742973"/>
    <lineage>
        <taxon>Bacteria</taxon>
        <taxon>Pseudomonadati</taxon>
        <taxon>Nitrospirota</taxon>
        <taxon>Nitrospiria</taxon>
        <taxon>Nitrospirales</taxon>
        <taxon>Nitrospiraceae</taxon>
        <taxon>Nitrospira</taxon>
    </lineage>
</organism>
<feature type="signal peptide" evidence="2">
    <location>
        <begin position="1"/>
        <end position="25"/>
    </location>
</feature>
<dbReference type="InterPro" id="IPR011690">
    <property type="entry name" value="P_starv_induced_PsiF"/>
</dbReference>
<accession>A0A0S4LFM7</accession>
<feature type="region of interest" description="Disordered" evidence="1">
    <location>
        <begin position="42"/>
        <end position="106"/>
    </location>
</feature>
<feature type="compositionally biased region" description="Basic and acidic residues" evidence="1">
    <location>
        <begin position="82"/>
        <end position="99"/>
    </location>
</feature>
<feature type="compositionally biased region" description="Basic and acidic residues" evidence="1">
    <location>
        <begin position="42"/>
        <end position="58"/>
    </location>
</feature>
<sequence length="106" mass="11648">MRTAIRALTVTLFVLSLGATPYAVAAPQQQNKMKACNERANAKGFGEGKGDERKEFMKDCLSAKPEKDGGGKDSQQNKMKTCNKEAGEKKLKGDERKQFMSECLSN</sequence>
<evidence type="ECO:0000313" key="3">
    <source>
        <dbReference type="EMBL" id="CUS36047.1"/>
    </source>
</evidence>
<keyword evidence="2" id="KW-0732">Signal</keyword>
<reference evidence="4" key="1">
    <citation type="submission" date="2015-10" db="EMBL/GenBank/DDBJ databases">
        <authorList>
            <person name="Luecker S."/>
            <person name="Luecker S."/>
        </authorList>
    </citation>
    <scope>NUCLEOTIDE SEQUENCE [LARGE SCALE GENOMIC DNA]</scope>
</reference>
<dbReference type="RefSeq" id="WP_090897494.1">
    <property type="nucleotide sequence ID" value="NZ_CZPZ01000013.1"/>
</dbReference>
<feature type="chain" id="PRO_5006624003" evidence="2">
    <location>
        <begin position="26"/>
        <end position="106"/>
    </location>
</feature>
<protein>
    <submittedName>
        <fullName evidence="3">Phosphate starvation-inducible protein PsiF</fullName>
    </submittedName>
</protein>
<dbReference type="AlphaFoldDB" id="A0A0S4LFM7"/>
<dbReference type="OrthoDB" id="8001925at2"/>
<proteinExistence type="predicted"/>
<dbReference type="Proteomes" id="UP000198736">
    <property type="component" value="Unassembled WGS sequence"/>
</dbReference>
<keyword evidence="4" id="KW-1185">Reference proteome</keyword>
<evidence type="ECO:0000256" key="1">
    <source>
        <dbReference type="SAM" id="MobiDB-lite"/>
    </source>
</evidence>
<name>A0A0S4LFM7_9BACT</name>
<dbReference type="EMBL" id="CZPZ01000013">
    <property type="protein sequence ID" value="CUS36047.1"/>
    <property type="molecule type" value="Genomic_DNA"/>
</dbReference>